<dbReference type="InterPro" id="IPR009057">
    <property type="entry name" value="Homeodomain-like_sf"/>
</dbReference>
<organism evidence="5 6">
    <name type="scientific">Beijerinckia indica subsp. indica (strain ATCC 9039 / DSM 1715 / NCIMB 8712)</name>
    <dbReference type="NCBI Taxonomy" id="395963"/>
    <lineage>
        <taxon>Bacteria</taxon>
        <taxon>Pseudomonadati</taxon>
        <taxon>Pseudomonadota</taxon>
        <taxon>Alphaproteobacteria</taxon>
        <taxon>Hyphomicrobiales</taxon>
        <taxon>Beijerinckiaceae</taxon>
        <taxon>Beijerinckia</taxon>
    </lineage>
</organism>
<dbReference type="KEGG" id="bid:Bind_2493"/>
<dbReference type="Proteomes" id="UP000001695">
    <property type="component" value="Chromosome"/>
</dbReference>
<evidence type="ECO:0000313" key="5">
    <source>
        <dbReference type="EMBL" id="ACB96100.1"/>
    </source>
</evidence>
<dbReference type="eggNOG" id="COG2207">
    <property type="taxonomic scope" value="Bacteria"/>
</dbReference>
<dbReference type="HOGENOM" id="CLU_049704_4_1_5"/>
<dbReference type="OrthoDB" id="252470at2"/>
<keyword evidence="2" id="KW-0238">DNA-binding</keyword>
<dbReference type="Pfam" id="PF14525">
    <property type="entry name" value="AraC_binding_2"/>
    <property type="match status" value="1"/>
</dbReference>
<evidence type="ECO:0000256" key="3">
    <source>
        <dbReference type="ARBA" id="ARBA00023163"/>
    </source>
</evidence>
<reference evidence="5 6" key="2">
    <citation type="journal article" date="2010" name="J. Bacteriol.">
        <title>Complete genome sequence of Beijerinckia indica subsp. indica.</title>
        <authorList>
            <person name="Tamas I."/>
            <person name="Dedysh S.N."/>
            <person name="Liesack W."/>
            <person name="Stott M.B."/>
            <person name="Alam M."/>
            <person name="Murrell J.C."/>
            <person name="Dunfield P.F."/>
        </authorList>
    </citation>
    <scope>NUCLEOTIDE SEQUENCE [LARGE SCALE GENOMIC DNA]</scope>
    <source>
        <strain evidence="6">ATCC 9039 / DSM 1715 / NCIMB 8712</strain>
    </source>
</reference>
<dbReference type="GO" id="GO:0043565">
    <property type="term" value="F:sequence-specific DNA binding"/>
    <property type="evidence" value="ECO:0007669"/>
    <property type="project" value="InterPro"/>
</dbReference>
<evidence type="ECO:0000256" key="1">
    <source>
        <dbReference type="ARBA" id="ARBA00023015"/>
    </source>
</evidence>
<feature type="domain" description="HTH araC/xylS-type" evidence="4">
    <location>
        <begin position="214"/>
        <end position="315"/>
    </location>
</feature>
<dbReference type="PRINTS" id="PR00032">
    <property type="entry name" value="HTHARAC"/>
</dbReference>
<protein>
    <submittedName>
        <fullName evidence="5">Transcriptional regulator, AraC family</fullName>
    </submittedName>
</protein>
<dbReference type="RefSeq" id="WP_012385453.1">
    <property type="nucleotide sequence ID" value="NC_010581.1"/>
</dbReference>
<proteinExistence type="predicted"/>
<dbReference type="Pfam" id="PF12833">
    <property type="entry name" value="HTH_18"/>
    <property type="match status" value="1"/>
</dbReference>
<dbReference type="InterPro" id="IPR035418">
    <property type="entry name" value="AraC-bd_2"/>
</dbReference>
<keyword evidence="1" id="KW-0805">Transcription regulation</keyword>
<dbReference type="InterPro" id="IPR018060">
    <property type="entry name" value="HTH_AraC"/>
</dbReference>
<reference evidence="6" key="1">
    <citation type="submission" date="2008-03" db="EMBL/GenBank/DDBJ databases">
        <title>Complete sequence of chromosome of Beijerinckia indica subsp. indica ATCC 9039.</title>
        <authorList>
            <consortium name="US DOE Joint Genome Institute"/>
            <person name="Copeland A."/>
            <person name="Lucas S."/>
            <person name="Lapidus A."/>
            <person name="Glavina del Rio T."/>
            <person name="Dalin E."/>
            <person name="Tice H."/>
            <person name="Bruce D."/>
            <person name="Goodwin L."/>
            <person name="Pitluck S."/>
            <person name="LaButti K."/>
            <person name="Schmutz J."/>
            <person name="Larimer F."/>
            <person name="Land M."/>
            <person name="Hauser L."/>
            <person name="Kyrpides N."/>
            <person name="Mikhailova N."/>
            <person name="Dunfield P.F."/>
            <person name="Dedysh S.N."/>
            <person name="Liesack W."/>
            <person name="Saw J.H."/>
            <person name="Alam M."/>
            <person name="Chen Y."/>
            <person name="Murrell J.C."/>
            <person name="Richardson P."/>
        </authorList>
    </citation>
    <scope>NUCLEOTIDE SEQUENCE [LARGE SCALE GENOMIC DNA]</scope>
    <source>
        <strain evidence="6">ATCC 9039 / DSM 1715 / NCIMB 8712</strain>
    </source>
</reference>
<dbReference type="STRING" id="395963.Bind_2493"/>
<dbReference type="InterPro" id="IPR020449">
    <property type="entry name" value="Tscrpt_reg_AraC-type_HTH"/>
</dbReference>
<dbReference type="SUPFAM" id="SSF46689">
    <property type="entry name" value="Homeodomain-like"/>
    <property type="match status" value="1"/>
</dbReference>
<evidence type="ECO:0000256" key="2">
    <source>
        <dbReference type="ARBA" id="ARBA00023125"/>
    </source>
</evidence>
<gene>
    <name evidence="5" type="ordered locus">Bind_2493</name>
</gene>
<dbReference type="PROSITE" id="PS01124">
    <property type="entry name" value="HTH_ARAC_FAMILY_2"/>
    <property type="match status" value="1"/>
</dbReference>
<dbReference type="PANTHER" id="PTHR46796">
    <property type="entry name" value="HTH-TYPE TRANSCRIPTIONAL ACTIVATOR RHAS-RELATED"/>
    <property type="match status" value="1"/>
</dbReference>
<dbReference type="EMBL" id="CP001016">
    <property type="protein sequence ID" value="ACB96100.1"/>
    <property type="molecule type" value="Genomic_DNA"/>
</dbReference>
<accession>B2IIE7</accession>
<sequence>MRFKIGSLDSSLVPHSHSINYWEEALAALCGRLQVEIVGDDRIDAFANYVDFDGLRLCQIKTSGHRVALPRSWLGQSEHPVVKVHFQTKGTSIFEQGQTRIVLSPGDCLAYDVAQPHLISSLEYTEHEVAIIPKKSLMERRIAARQFPAVHMSTEHGDIRFVRNFLLSALRQASTLSNKSIKPIADALLDVLIIPLSEGRPQGVSSDRRETLRIRAQDYIRQNLGDTDLTIDRIARALGCSKRYLHMIFMDEGITVSRFIWNERLDRCFYDLKDAHQSNKTITEVAIEWGFSSPSHFSRSFKDRYGFTPSTALKRI</sequence>
<evidence type="ECO:0000259" key="4">
    <source>
        <dbReference type="PROSITE" id="PS01124"/>
    </source>
</evidence>
<dbReference type="Gene3D" id="1.10.10.60">
    <property type="entry name" value="Homeodomain-like"/>
    <property type="match status" value="1"/>
</dbReference>
<dbReference type="SMART" id="SM00342">
    <property type="entry name" value="HTH_ARAC"/>
    <property type="match status" value="1"/>
</dbReference>
<keyword evidence="3" id="KW-0804">Transcription</keyword>
<keyword evidence="6" id="KW-1185">Reference proteome</keyword>
<dbReference type="InterPro" id="IPR050204">
    <property type="entry name" value="AraC_XylS_family_regulators"/>
</dbReference>
<dbReference type="GO" id="GO:0003700">
    <property type="term" value="F:DNA-binding transcription factor activity"/>
    <property type="evidence" value="ECO:0007669"/>
    <property type="project" value="InterPro"/>
</dbReference>
<evidence type="ECO:0000313" key="6">
    <source>
        <dbReference type="Proteomes" id="UP000001695"/>
    </source>
</evidence>
<name>B2IIE7_BEII9</name>
<dbReference type="AlphaFoldDB" id="B2IIE7"/>